<dbReference type="RefSeq" id="WP_144910279.1">
    <property type="nucleotide sequence ID" value="NZ_VLLI01000002.1"/>
</dbReference>
<organism evidence="6 7">
    <name type="scientific">Mucilaginibacter frigoritolerans</name>
    <dbReference type="NCBI Taxonomy" id="652788"/>
    <lineage>
        <taxon>Bacteria</taxon>
        <taxon>Pseudomonadati</taxon>
        <taxon>Bacteroidota</taxon>
        <taxon>Sphingobacteriia</taxon>
        <taxon>Sphingobacteriales</taxon>
        <taxon>Sphingobacteriaceae</taxon>
        <taxon>Mucilaginibacter</taxon>
    </lineage>
</organism>
<evidence type="ECO:0000313" key="7">
    <source>
        <dbReference type="Proteomes" id="UP000317010"/>
    </source>
</evidence>
<dbReference type="Gene3D" id="3.30.420.40">
    <property type="match status" value="2"/>
</dbReference>
<evidence type="ECO:0000256" key="2">
    <source>
        <dbReference type="ARBA" id="ARBA00022679"/>
    </source>
</evidence>
<dbReference type="GO" id="GO:0016301">
    <property type="term" value="F:kinase activity"/>
    <property type="evidence" value="ECO:0007669"/>
    <property type="project" value="UniProtKB-KW"/>
</dbReference>
<dbReference type="PROSITE" id="PS00933">
    <property type="entry name" value="FGGY_KINASES_1"/>
    <property type="match status" value="1"/>
</dbReference>
<dbReference type="EMBL" id="VLLI01000002">
    <property type="protein sequence ID" value="TWJ03508.1"/>
    <property type="molecule type" value="Genomic_DNA"/>
</dbReference>
<name>A0A562UCH6_9SPHI</name>
<dbReference type="InterPro" id="IPR050406">
    <property type="entry name" value="FGGY_Carb_Kinase"/>
</dbReference>
<keyword evidence="2" id="KW-0808">Transferase</keyword>
<dbReference type="PANTHER" id="PTHR43095:SF2">
    <property type="entry name" value="GLUCONOKINASE"/>
    <property type="match status" value="1"/>
</dbReference>
<dbReference type="OrthoDB" id="9805576at2"/>
<comment type="caution">
    <text evidence="6">The sequence shown here is derived from an EMBL/GenBank/DDBJ whole genome shotgun (WGS) entry which is preliminary data.</text>
</comment>
<accession>A0A562UCH6</accession>
<evidence type="ECO:0000313" key="6">
    <source>
        <dbReference type="EMBL" id="TWJ03508.1"/>
    </source>
</evidence>
<dbReference type="PIRSF" id="PIRSF000538">
    <property type="entry name" value="GlpK"/>
    <property type="match status" value="1"/>
</dbReference>
<evidence type="ECO:0000259" key="4">
    <source>
        <dbReference type="Pfam" id="PF00370"/>
    </source>
</evidence>
<dbReference type="GO" id="GO:0016773">
    <property type="term" value="F:phosphotransferase activity, alcohol group as acceptor"/>
    <property type="evidence" value="ECO:0007669"/>
    <property type="project" value="InterPro"/>
</dbReference>
<keyword evidence="7" id="KW-1185">Reference proteome</keyword>
<reference evidence="6 7" key="1">
    <citation type="submission" date="2019-07" db="EMBL/GenBank/DDBJ databases">
        <title>Genomic Encyclopedia of Archaeal and Bacterial Type Strains, Phase II (KMG-II): from individual species to whole genera.</title>
        <authorList>
            <person name="Goeker M."/>
        </authorList>
    </citation>
    <scope>NUCLEOTIDE SEQUENCE [LARGE SCALE GENOMIC DNA]</scope>
    <source>
        <strain evidence="6 7">ATCC BAA-1854</strain>
    </source>
</reference>
<evidence type="ECO:0000259" key="5">
    <source>
        <dbReference type="Pfam" id="PF02782"/>
    </source>
</evidence>
<dbReference type="InterPro" id="IPR018485">
    <property type="entry name" value="FGGY_C"/>
</dbReference>
<dbReference type="Pfam" id="PF00370">
    <property type="entry name" value="FGGY_N"/>
    <property type="match status" value="1"/>
</dbReference>
<evidence type="ECO:0000256" key="1">
    <source>
        <dbReference type="ARBA" id="ARBA00009156"/>
    </source>
</evidence>
<feature type="domain" description="Carbohydrate kinase FGGY C-terminal" evidence="5">
    <location>
        <begin position="255"/>
        <end position="442"/>
    </location>
</feature>
<dbReference type="InterPro" id="IPR000577">
    <property type="entry name" value="Carb_kinase_FGGY"/>
</dbReference>
<protein>
    <submittedName>
        <fullName evidence="6">Gluconate kinase (FGGY family)</fullName>
    </submittedName>
</protein>
<dbReference type="InterPro" id="IPR018483">
    <property type="entry name" value="Carb_kinase_FGGY_CS"/>
</dbReference>
<comment type="similarity">
    <text evidence="1">Belongs to the FGGY kinase family.</text>
</comment>
<dbReference type="PANTHER" id="PTHR43095">
    <property type="entry name" value="SUGAR KINASE"/>
    <property type="match status" value="1"/>
</dbReference>
<dbReference type="GO" id="GO:0005975">
    <property type="term" value="P:carbohydrate metabolic process"/>
    <property type="evidence" value="ECO:0007669"/>
    <property type="project" value="InterPro"/>
</dbReference>
<gene>
    <name evidence="6" type="ORF">JN11_01054</name>
</gene>
<dbReference type="InterPro" id="IPR018484">
    <property type="entry name" value="FGGY_N"/>
</dbReference>
<keyword evidence="3 6" id="KW-0418">Kinase</keyword>
<evidence type="ECO:0000256" key="3">
    <source>
        <dbReference type="ARBA" id="ARBA00022777"/>
    </source>
</evidence>
<dbReference type="AlphaFoldDB" id="A0A562UCH6"/>
<proteinExistence type="inferred from homology"/>
<sequence>MQSYILGVDIGTGSTKAVAVDFNGEAFDVTQHYYPVKSPKPGYSEQDPALILDAFINCINDMVKKTGKAPHAISLSSAMHSVIPVDSNGKALADMITWADARSEDIAEKLRNSDQGPEIYKTSGTPIHAMTPLCKLIWLRENETTLFNNADKFIGIKEYIWYNLFGVFEIDYANAAATGLFDIINLKWNPEACSLAGITTEKLSVPVNTTYKRSGLSNTVSEKLNLPSETIFVIGASDGCCANLGSFVNTPDTASLTIGTSGAVRITSPQPVYDFGAMIFNYLLNEKTFVCGGAINNGGIVLNWLIKSFLDKKQAGPADYEAVFEKINSVTAGSEGLIFLPYLYGERAPLWDTKSCGVYFNIKQQHTQAHFLRAGLEGICFALNNVLQTLEQSSSPIRQLNISGGFITSTVWTQILADITGKELAIVQQEDASAIGAVFLAMDALNLPSPKQSVVNGQTENIIPNSGNHQIYNQNFQVFKKLYTDLKETMHWVHKMPF</sequence>
<feature type="domain" description="Carbohydrate kinase FGGY N-terminal" evidence="4">
    <location>
        <begin position="4"/>
        <end position="245"/>
    </location>
</feature>
<dbReference type="Proteomes" id="UP000317010">
    <property type="component" value="Unassembled WGS sequence"/>
</dbReference>
<dbReference type="CDD" id="cd07770">
    <property type="entry name" value="ASKHA_NBD_FGGY_GntK"/>
    <property type="match status" value="1"/>
</dbReference>
<dbReference type="InterPro" id="IPR043129">
    <property type="entry name" value="ATPase_NBD"/>
</dbReference>
<dbReference type="Pfam" id="PF02782">
    <property type="entry name" value="FGGY_C"/>
    <property type="match status" value="1"/>
</dbReference>
<dbReference type="SUPFAM" id="SSF53067">
    <property type="entry name" value="Actin-like ATPase domain"/>
    <property type="match status" value="2"/>
</dbReference>